<dbReference type="AlphaFoldDB" id="A0A259U376"/>
<dbReference type="OrthoDB" id="9768837at2"/>
<protein>
    <recommendedName>
        <fullName evidence="5">ABC-2 type transporter transmembrane domain-containing protein</fullName>
    </recommendedName>
</protein>
<keyword evidence="2" id="KW-0812">Transmembrane</keyword>
<dbReference type="RefSeq" id="WP_094550974.1">
    <property type="nucleotide sequence ID" value="NZ_MQWB01000001.1"/>
</dbReference>
<keyword evidence="3" id="KW-1133">Transmembrane helix</keyword>
<organism evidence="6 7">
    <name type="scientific">Rubricoccus marinus</name>
    <dbReference type="NCBI Taxonomy" id="716817"/>
    <lineage>
        <taxon>Bacteria</taxon>
        <taxon>Pseudomonadati</taxon>
        <taxon>Rhodothermota</taxon>
        <taxon>Rhodothermia</taxon>
        <taxon>Rhodothermales</taxon>
        <taxon>Rubricoccaceae</taxon>
        <taxon>Rubricoccus</taxon>
    </lineage>
</organism>
<name>A0A259U376_9BACT</name>
<dbReference type="Proteomes" id="UP000216446">
    <property type="component" value="Unassembled WGS sequence"/>
</dbReference>
<evidence type="ECO:0000256" key="3">
    <source>
        <dbReference type="ARBA" id="ARBA00022989"/>
    </source>
</evidence>
<dbReference type="Gene3D" id="3.40.190.10">
    <property type="entry name" value="Periplasmic binding protein-like II"/>
    <property type="match status" value="1"/>
</dbReference>
<evidence type="ECO:0000259" key="5">
    <source>
        <dbReference type="Pfam" id="PF12698"/>
    </source>
</evidence>
<dbReference type="Pfam" id="PF12698">
    <property type="entry name" value="ABC2_membrane_3"/>
    <property type="match status" value="1"/>
</dbReference>
<comment type="caution">
    <text evidence="6">The sequence shown here is derived from an EMBL/GenBank/DDBJ whole genome shotgun (WGS) entry which is preliminary data.</text>
</comment>
<dbReference type="InParanoid" id="A0A259U376"/>
<evidence type="ECO:0000256" key="4">
    <source>
        <dbReference type="ARBA" id="ARBA00023136"/>
    </source>
</evidence>
<dbReference type="PANTHER" id="PTHR43471:SF3">
    <property type="entry name" value="ABC TRANSPORTER PERMEASE PROTEIN NATB"/>
    <property type="match status" value="1"/>
</dbReference>
<dbReference type="InterPro" id="IPR013525">
    <property type="entry name" value="ABC2_TM"/>
</dbReference>
<evidence type="ECO:0000313" key="7">
    <source>
        <dbReference type="Proteomes" id="UP000216446"/>
    </source>
</evidence>
<dbReference type="EMBL" id="MQWB01000001">
    <property type="protein sequence ID" value="OZC04469.1"/>
    <property type="molecule type" value="Genomic_DNA"/>
</dbReference>
<comment type="subcellular location">
    <subcellularLocation>
        <location evidence="1">Membrane</location>
        <topology evidence="1">Multi-pass membrane protein</topology>
    </subcellularLocation>
</comment>
<reference evidence="6 7" key="1">
    <citation type="submission" date="2016-11" db="EMBL/GenBank/DDBJ databases">
        <title>Study of marine rhodopsin-containing bacteria.</title>
        <authorList>
            <person name="Yoshizawa S."/>
            <person name="Kumagai Y."/>
            <person name="Kogure K."/>
        </authorList>
    </citation>
    <scope>NUCLEOTIDE SEQUENCE [LARGE SCALE GENOMIC DNA]</scope>
    <source>
        <strain evidence="6 7">SG-29</strain>
    </source>
</reference>
<evidence type="ECO:0000313" key="6">
    <source>
        <dbReference type="EMBL" id="OZC04469.1"/>
    </source>
</evidence>
<dbReference type="GO" id="GO:0140359">
    <property type="term" value="F:ABC-type transporter activity"/>
    <property type="evidence" value="ECO:0007669"/>
    <property type="project" value="InterPro"/>
</dbReference>
<feature type="domain" description="ABC-2 type transporter transmembrane" evidence="5">
    <location>
        <begin position="19"/>
        <end position="415"/>
    </location>
</feature>
<gene>
    <name evidence="6" type="ORF">BSZ36_16680</name>
</gene>
<keyword evidence="7" id="KW-1185">Reference proteome</keyword>
<evidence type="ECO:0000256" key="2">
    <source>
        <dbReference type="ARBA" id="ARBA00022692"/>
    </source>
</evidence>
<sequence length="442" mass="45681">MSPIALVARSEFLRRVRSKWFAATTVLAPVLMLAVVIVPVVAIAFADGPDEAREVAVIDGTNRLAEALSADAPEGVVFSRTEAPEDSLRARVLRGDLAALLILPEGLLTGEASARYLSTSGGGLTLQAELRGSVRSAVRAERARIAGAPEAVLDVLDAPTRLDFVTVSDAGDAAGGAEIGFLIANVLGLLVYVAVLLYGAMVMRGVIEEKTNRIVEVVISSVRPFDLLMGKVVGIGAVGLVQLISWGVLLAGISAAAGPLLALVLGPEAVASGASPTGAMPAGGIAAAPEAPFDPAAIAAVLSPGLLVAFVLFFLGGYLLFASLFAAVGSMVDTEADAQSLQVPVIIPIIVPLLFLPYVVDQPEAPLAVALSLFPLSSPILMVVRMAVTDVPLWQVLASLALLGVSFVGAVWLAARIYRVGILMTGKKASFKDLGRWIREAG</sequence>
<evidence type="ECO:0000256" key="1">
    <source>
        <dbReference type="ARBA" id="ARBA00004141"/>
    </source>
</evidence>
<dbReference type="GO" id="GO:0016020">
    <property type="term" value="C:membrane"/>
    <property type="evidence" value="ECO:0007669"/>
    <property type="project" value="UniProtKB-SubCell"/>
</dbReference>
<accession>A0A259U376</accession>
<dbReference type="PANTHER" id="PTHR43471">
    <property type="entry name" value="ABC TRANSPORTER PERMEASE"/>
    <property type="match status" value="1"/>
</dbReference>
<proteinExistence type="predicted"/>
<keyword evidence="4" id="KW-0472">Membrane</keyword>